<name>A0A7J0BG21_9BACT</name>
<dbReference type="InterPro" id="IPR050229">
    <property type="entry name" value="GlpE_sulfurtransferase"/>
</dbReference>
<dbReference type="PANTHER" id="PTHR43031">
    <property type="entry name" value="FAD-DEPENDENT OXIDOREDUCTASE"/>
    <property type="match status" value="1"/>
</dbReference>
<evidence type="ECO:0000313" key="2">
    <source>
        <dbReference type="EMBL" id="GFM32055.1"/>
    </source>
</evidence>
<accession>A0A7J0BG21</accession>
<reference evidence="2 3" key="1">
    <citation type="submission" date="2020-05" db="EMBL/GenBank/DDBJ databases">
        <title>Draft genome sequence of Desulfovibrio sp. strain HN2T.</title>
        <authorList>
            <person name="Ueno A."/>
            <person name="Tamazawa S."/>
            <person name="Tamamura S."/>
            <person name="Murakami T."/>
            <person name="Kiyama T."/>
            <person name="Inomata H."/>
            <person name="Amano Y."/>
            <person name="Miyakawa K."/>
            <person name="Tamaki H."/>
            <person name="Naganuma T."/>
            <person name="Kaneko K."/>
        </authorList>
    </citation>
    <scope>NUCLEOTIDE SEQUENCE [LARGE SCALE GENOMIC DNA]</scope>
    <source>
        <strain evidence="2 3">HN2</strain>
    </source>
</reference>
<dbReference type="SMART" id="SM00450">
    <property type="entry name" value="RHOD"/>
    <property type="match status" value="1"/>
</dbReference>
<dbReference type="Pfam" id="PF00581">
    <property type="entry name" value="Rhodanese"/>
    <property type="match status" value="1"/>
</dbReference>
<dbReference type="InterPro" id="IPR001763">
    <property type="entry name" value="Rhodanese-like_dom"/>
</dbReference>
<keyword evidence="2" id="KW-0808">Transferase</keyword>
<proteinExistence type="predicted"/>
<dbReference type="PANTHER" id="PTHR43031:SF16">
    <property type="entry name" value="OXIDOREDUCTASE"/>
    <property type="match status" value="1"/>
</dbReference>
<dbReference type="Proteomes" id="UP000503840">
    <property type="component" value="Unassembled WGS sequence"/>
</dbReference>
<evidence type="ECO:0000259" key="1">
    <source>
        <dbReference type="PROSITE" id="PS50206"/>
    </source>
</evidence>
<dbReference type="GO" id="GO:0016740">
    <property type="term" value="F:transferase activity"/>
    <property type="evidence" value="ECO:0007669"/>
    <property type="project" value="UniProtKB-KW"/>
</dbReference>
<dbReference type="AlphaFoldDB" id="A0A7J0BG21"/>
<organism evidence="2 3">
    <name type="scientific">Desulfovibrio subterraneus</name>
    <dbReference type="NCBI Taxonomy" id="2718620"/>
    <lineage>
        <taxon>Bacteria</taxon>
        <taxon>Pseudomonadati</taxon>
        <taxon>Thermodesulfobacteriota</taxon>
        <taxon>Desulfovibrionia</taxon>
        <taxon>Desulfovibrionales</taxon>
        <taxon>Desulfovibrionaceae</taxon>
        <taxon>Desulfovibrio</taxon>
    </lineage>
</organism>
<dbReference type="RefSeq" id="WP_174403729.1">
    <property type="nucleotide sequence ID" value="NZ_BLVO01000004.1"/>
</dbReference>
<sequence>MSDQISPIELEALLQSDSVTLLDVRRANDRESNPNAIQGATWQAPENVAAWAKAIPADKPVVIYCARGGSVSVSVHAALQEEGFNVQFVEGGLAAWEEHLAKR</sequence>
<comment type="caution">
    <text evidence="2">The sequence shown here is derived from an EMBL/GenBank/DDBJ whole genome shotgun (WGS) entry which is preliminary data.</text>
</comment>
<dbReference type="EMBL" id="BLVO01000004">
    <property type="protein sequence ID" value="GFM32055.1"/>
    <property type="molecule type" value="Genomic_DNA"/>
</dbReference>
<evidence type="ECO:0000313" key="3">
    <source>
        <dbReference type="Proteomes" id="UP000503840"/>
    </source>
</evidence>
<dbReference type="Gene3D" id="3.40.250.10">
    <property type="entry name" value="Rhodanese-like domain"/>
    <property type="match status" value="1"/>
</dbReference>
<dbReference type="PROSITE" id="PS50206">
    <property type="entry name" value="RHODANESE_3"/>
    <property type="match status" value="1"/>
</dbReference>
<protein>
    <submittedName>
        <fullName evidence="2">Sulfurtransferase</fullName>
    </submittedName>
</protein>
<dbReference type="SUPFAM" id="SSF52821">
    <property type="entry name" value="Rhodanese/Cell cycle control phosphatase"/>
    <property type="match status" value="1"/>
</dbReference>
<feature type="domain" description="Rhodanese" evidence="1">
    <location>
        <begin position="15"/>
        <end position="98"/>
    </location>
</feature>
<dbReference type="InterPro" id="IPR036873">
    <property type="entry name" value="Rhodanese-like_dom_sf"/>
</dbReference>
<keyword evidence="3" id="KW-1185">Reference proteome</keyword>
<gene>
    <name evidence="2" type="ORF">DSM101010T_04200</name>
</gene>